<proteinExistence type="predicted"/>
<reference evidence="1" key="1">
    <citation type="submission" date="2018-02" db="EMBL/GenBank/DDBJ databases">
        <title>Rhizophora mucronata_Transcriptome.</title>
        <authorList>
            <person name="Meera S.P."/>
            <person name="Sreeshan A."/>
            <person name="Augustine A."/>
        </authorList>
    </citation>
    <scope>NUCLEOTIDE SEQUENCE</scope>
    <source>
        <tissue evidence="1">Leaf</tissue>
    </source>
</reference>
<name>A0A2P2Q0T7_RHIMU</name>
<sequence length="42" mass="5162">MFISFGFEDPEFFFLFHSKEEFSCICHSNYFASNIFIHIIRY</sequence>
<evidence type="ECO:0000313" key="1">
    <source>
        <dbReference type="EMBL" id="MBX60578.1"/>
    </source>
</evidence>
<organism evidence="1">
    <name type="scientific">Rhizophora mucronata</name>
    <name type="common">Asiatic mangrove</name>
    <dbReference type="NCBI Taxonomy" id="61149"/>
    <lineage>
        <taxon>Eukaryota</taxon>
        <taxon>Viridiplantae</taxon>
        <taxon>Streptophyta</taxon>
        <taxon>Embryophyta</taxon>
        <taxon>Tracheophyta</taxon>
        <taxon>Spermatophyta</taxon>
        <taxon>Magnoliopsida</taxon>
        <taxon>eudicotyledons</taxon>
        <taxon>Gunneridae</taxon>
        <taxon>Pentapetalae</taxon>
        <taxon>rosids</taxon>
        <taxon>fabids</taxon>
        <taxon>Malpighiales</taxon>
        <taxon>Rhizophoraceae</taxon>
        <taxon>Rhizophora</taxon>
    </lineage>
</organism>
<accession>A0A2P2Q0T7</accession>
<protein>
    <submittedName>
        <fullName evidence="1">Uncharacterized protein</fullName>
    </submittedName>
</protein>
<dbReference type="EMBL" id="GGEC01080094">
    <property type="protein sequence ID" value="MBX60578.1"/>
    <property type="molecule type" value="Transcribed_RNA"/>
</dbReference>
<dbReference type="AlphaFoldDB" id="A0A2P2Q0T7"/>